<dbReference type="RefSeq" id="WP_377964789.1">
    <property type="nucleotide sequence ID" value="NZ_JBHZOL010000071.1"/>
</dbReference>
<reference evidence="1 2" key="1">
    <citation type="submission" date="2024-10" db="EMBL/GenBank/DDBJ databases">
        <authorList>
            <person name="Ratan Roy A."/>
            <person name="Morales Sandoval P.H."/>
            <person name="De Los Santos Villalobos S."/>
            <person name="Chakraborty S."/>
            <person name="Mukherjee J."/>
        </authorList>
    </citation>
    <scope>NUCLEOTIDE SEQUENCE [LARGE SCALE GENOMIC DNA]</scope>
    <source>
        <strain evidence="1 2">S1</strain>
    </source>
</reference>
<name>A0ABW6IEY2_9CYAN</name>
<dbReference type="EMBL" id="JBHZOL010000071">
    <property type="protein sequence ID" value="MFE4106743.1"/>
    <property type="molecule type" value="Genomic_DNA"/>
</dbReference>
<evidence type="ECO:0008006" key="3">
    <source>
        <dbReference type="Google" id="ProtNLM"/>
    </source>
</evidence>
<organism evidence="1 2">
    <name type="scientific">Almyronema epifaneia S1</name>
    <dbReference type="NCBI Taxonomy" id="2991925"/>
    <lineage>
        <taxon>Bacteria</taxon>
        <taxon>Bacillati</taxon>
        <taxon>Cyanobacteriota</taxon>
        <taxon>Cyanophyceae</taxon>
        <taxon>Nodosilineales</taxon>
        <taxon>Nodosilineaceae</taxon>
        <taxon>Almyronema</taxon>
        <taxon>Almyronema epifaneia</taxon>
    </lineage>
</organism>
<accession>A0ABW6IEY2</accession>
<evidence type="ECO:0000313" key="1">
    <source>
        <dbReference type="EMBL" id="MFE4106743.1"/>
    </source>
</evidence>
<proteinExistence type="predicted"/>
<dbReference type="SUPFAM" id="SSF52540">
    <property type="entry name" value="P-loop containing nucleoside triphosphate hydrolases"/>
    <property type="match status" value="1"/>
</dbReference>
<keyword evidence="2" id="KW-1185">Reference proteome</keyword>
<gene>
    <name evidence="1" type="ORF">ACFVKH_10680</name>
</gene>
<protein>
    <recommendedName>
        <fullName evidence="3">Recombinase family protein</fullName>
    </recommendedName>
</protein>
<evidence type="ECO:0000313" key="2">
    <source>
        <dbReference type="Proteomes" id="UP001600165"/>
    </source>
</evidence>
<dbReference type="Proteomes" id="UP001600165">
    <property type="component" value="Unassembled WGS sequence"/>
</dbReference>
<dbReference type="InterPro" id="IPR027417">
    <property type="entry name" value="P-loop_NTPase"/>
</dbReference>
<sequence length="706" mass="78897">MPPSLWITGSTRSGKTTRLIEQLATWGAALQAEFAPTANPAQPGASLLVFAAIGDNRLVLSEHIAAATQGRYAVTTTTPAGFIQDEVILFWPLLVERLALKAQFPLKLRPENEQELATRLWRHQLDQGPLQAEGWREYDLVRRSLDFLQLAALGGIPAEEIAPMLKDGLLPGVGAESLWAGIGAALLEWRDWCLERGLLPYGVMTELYWRYLLPHPTYQAQLKQRFCAVLADDVDDYPAIARDWFEHFLALEIPALFTYNPNGQTRLGLGADPDYLAGLSDRCQIETLPPSNHSALVTELGDSLVNWVQEPLSMPELPASIQSIQAVSRGQLLRQTAEAIAEMVHQGQVAAADIAVVGPGLDAIARYTLIDILSQRGIAVESLGDQRPPVTSPLVRALLTLLALVYTGLGRLISREDVAEMLVVLSQAPSRTAEQPWFELVRIDPVRAELLADHCFAPDPQQPKLLPVDRFPRWDRLGYQATQAYEEILHWIADQQQQQQQRLLRNAVTLIDRAVQRFLWQGNHLSYDQLAVLRELIETAQYYWEIEGRLQQYERQAIATSAASPHADVERFIRLLRSGTVTANPHPVRALAERQGITLTTVYQYRVQHLSHRWHFWLDAGSPRWLTGTAMLLGAPLFLQSWSGRTWTMTDTEQFNDANLARLLRDLLARATERLYLCHSDLAISGQEQVGPLLTLVQASQGVTAG</sequence>
<comment type="caution">
    <text evidence="1">The sequence shown here is derived from an EMBL/GenBank/DDBJ whole genome shotgun (WGS) entry which is preliminary data.</text>
</comment>